<dbReference type="GO" id="GO:0008017">
    <property type="term" value="F:microtubule binding"/>
    <property type="evidence" value="ECO:0007669"/>
    <property type="project" value="TreeGrafter"/>
</dbReference>
<dbReference type="Proteomes" id="UP000682733">
    <property type="component" value="Unassembled WGS sequence"/>
</dbReference>
<dbReference type="Proteomes" id="UP000677228">
    <property type="component" value="Unassembled WGS sequence"/>
</dbReference>
<comment type="subcellular location">
    <subcellularLocation>
        <location evidence="1">Cytoplasm</location>
    </subcellularLocation>
</comment>
<evidence type="ECO:0000256" key="8">
    <source>
        <dbReference type="ARBA" id="ARBA00032518"/>
    </source>
</evidence>
<evidence type="ECO:0000313" key="10">
    <source>
        <dbReference type="EMBL" id="CAF4306151.1"/>
    </source>
</evidence>
<dbReference type="GO" id="GO:0030425">
    <property type="term" value="C:dendrite"/>
    <property type="evidence" value="ECO:0007669"/>
    <property type="project" value="TreeGrafter"/>
</dbReference>
<keyword evidence="5" id="KW-0507">mRNA processing</keyword>
<dbReference type="Pfam" id="PF10235">
    <property type="entry name" value="Cript"/>
    <property type="match status" value="1"/>
</dbReference>
<gene>
    <name evidence="9" type="ORF">OVA965_LOCUS37702</name>
    <name evidence="10" type="ORF">TMI583_LOCUS38812</name>
</gene>
<sequence>MVCENCQNKLGKTVTQDSWKTGARNTLGLNIGDNLQFNPYTTKFNKCTFCKANYSSAGSTYYQGCSYKRGICSMCGVKILRTKNYRHSSVEQKIFRFGHTVLVLL</sequence>
<evidence type="ECO:0000256" key="2">
    <source>
        <dbReference type="ARBA" id="ARBA00009021"/>
    </source>
</evidence>
<dbReference type="GO" id="GO:0006397">
    <property type="term" value="P:mRNA processing"/>
    <property type="evidence" value="ECO:0007669"/>
    <property type="project" value="UniProtKB-KW"/>
</dbReference>
<proteinExistence type="inferred from homology"/>
<dbReference type="AlphaFoldDB" id="A0A8S2FN55"/>
<reference evidence="9" key="1">
    <citation type="submission" date="2021-02" db="EMBL/GenBank/DDBJ databases">
        <authorList>
            <person name="Nowell W R."/>
        </authorList>
    </citation>
    <scope>NUCLEOTIDE SEQUENCE</scope>
</reference>
<dbReference type="GO" id="GO:0005681">
    <property type="term" value="C:spliceosomal complex"/>
    <property type="evidence" value="ECO:0007669"/>
    <property type="project" value="UniProtKB-KW"/>
</dbReference>
<dbReference type="PANTHER" id="PTHR11805">
    <property type="entry name" value="CYSTEINE-RICH PDZ-BINDING PROTEIN"/>
    <property type="match status" value="1"/>
</dbReference>
<dbReference type="InterPro" id="IPR019367">
    <property type="entry name" value="PDZ-binding_CRIPT"/>
</dbReference>
<comment type="caution">
    <text evidence="9">The sequence shown here is derived from an EMBL/GenBank/DDBJ whole genome shotgun (WGS) entry which is preliminary data.</text>
</comment>
<evidence type="ECO:0000256" key="4">
    <source>
        <dbReference type="ARBA" id="ARBA00022490"/>
    </source>
</evidence>
<dbReference type="PANTHER" id="PTHR11805:SF1">
    <property type="entry name" value="CYSTEINE-RICH PDZ-BINDING PROTEIN"/>
    <property type="match status" value="1"/>
</dbReference>
<dbReference type="GO" id="GO:0008380">
    <property type="term" value="P:RNA splicing"/>
    <property type="evidence" value="ECO:0007669"/>
    <property type="project" value="UniProtKB-KW"/>
</dbReference>
<name>A0A8S2FN55_9BILA</name>
<accession>A0A8S2FN55</accession>
<evidence type="ECO:0000256" key="1">
    <source>
        <dbReference type="ARBA" id="ARBA00004496"/>
    </source>
</evidence>
<dbReference type="GO" id="GO:0030165">
    <property type="term" value="F:PDZ domain binding"/>
    <property type="evidence" value="ECO:0007669"/>
    <property type="project" value="TreeGrafter"/>
</dbReference>
<keyword evidence="6" id="KW-0747">Spliceosome</keyword>
<keyword evidence="7" id="KW-0508">mRNA splicing</keyword>
<keyword evidence="4" id="KW-0963">Cytoplasm</keyword>
<evidence type="ECO:0000256" key="3">
    <source>
        <dbReference type="ARBA" id="ARBA00018615"/>
    </source>
</evidence>
<evidence type="ECO:0000256" key="5">
    <source>
        <dbReference type="ARBA" id="ARBA00022664"/>
    </source>
</evidence>
<organism evidence="9 11">
    <name type="scientific">Didymodactylos carnosus</name>
    <dbReference type="NCBI Taxonomy" id="1234261"/>
    <lineage>
        <taxon>Eukaryota</taxon>
        <taxon>Metazoa</taxon>
        <taxon>Spiralia</taxon>
        <taxon>Gnathifera</taxon>
        <taxon>Rotifera</taxon>
        <taxon>Eurotatoria</taxon>
        <taxon>Bdelloidea</taxon>
        <taxon>Philodinida</taxon>
        <taxon>Philodinidae</taxon>
        <taxon>Didymodactylos</taxon>
    </lineage>
</organism>
<protein>
    <recommendedName>
        <fullName evidence="3">Cysteine-rich PDZ-binding protein</fullName>
    </recommendedName>
    <alternativeName>
        <fullName evidence="8">Cysteine-rich interactor of PDZ three</fullName>
    </alternativeName>
</protein>
<dbReference type="EMBL" id="CAJNOK010036086">
    <property type="protein sequence ID" value="CAF1519102.1"/>
    <property type="molecule type" value="Genomic_DNA"/>
</dbReference>
<evidence type="ECO:0000256" key="6">
    <source>
        <dbReference type="ARBA" id="ARBA00022728"/>
    </source>
</evidence>
<comment type="similarity">
    <text evidence="2">Belongs to the CRIPT family.</text>
</comment>
<dbReference type="EMBL" id="CAJOBA010058215">
    <property type="protein sequence ID" value="CAF4306151.1"/>
    <property type="molecule type" value="Genomic_DNA"/>
</dbReference>
<evidence type="ECO:0000313" key="9">
    <source>
        <dbReference type="EMBL" id="CAF1519102.1"/>
    </source>
</evidence>
<evidence type="ECO:0000313" key="11">
    <source>
        <dbReference type="Proteomes" id="UP000677228"/>
    </source>
</evidence>
<dbReference type="GO" id="GO:0005737">
    <property type="term" value="C:cytoplasm"/>
    <property type="evidence" value="ECO:0007669"/>
    <property type="project" value="UniProtKB-SubCell"/>
</dbReference>
<evidence type="ECO:0000256" key="7">
    <source>
        <dbReference type="ARBA" id="ARBA00023187"/>
    </source>
</evidence>
<dbReference type="GO" id="GO:0031122">
    <property type="term" value="P:cytoplasmic microtubule organization"/>
    <property type="evidence" value="ECO:0007669"/>
    <property type="project" value="TreeGrafter"/>
</dbReference>